<dbReference type="AlphaFoldDB" id="A0A4Q7YNK9"/>
<protein>
    <submittedName>
        <fullName evidence="2">Acyltransferase-like protein</fullName>
    </submittedName>
</protein>
<dbReference type="PANTHER" id="PTHR22753">
    <property type="entry name" value="TRANSMEMBRANE PROTEIN 68"/>
    <property type="match status" value="1"/>
</dbReference>
<keyword evidence="2" id="KW-0012">Acyltransferase</keyword>
<accession>A0A4Q7YNK9</accession>
<evidence type="ECO:0000313" key="2">
    <source>
        <dbReference type="EMBL" id="RZU38584.1"/>
    </source>
</evidence>
<gene>
    <name evidence="2" type="ORF">EV700_2519</name>
</gene>
<dbReference type="GO" id="GO:0016020">
    <property type="term" value="C:membrane"/>
    <property type="evidence" value="ECO:0007669"/>
    <property type="project" value="TreeGrafter"/>
</dbReference>
<dbReference type="Pfam" id="PF01553">
    <property type="entry name" value="Acyltransferase"/>
    <property type="match status" value="1"/>
</dbReference>
<dbReference type="CDD" id="cd07987">
    <property type="entry name" value="LPLAT_MGAT-like"/>
    <property type="match status" value="1"/>
</dbReference>
<keyword evidence="3" id="KW-1185">Reference proteome</keyword>
<dbReference type="GO" id="GO:0016746">
    <property type="term" value="F:acyltransferase activity"/>
    <property type="evidence" value="ECO:0007669"/>
    <property type="project" value="UniProtKB-KW"/>
</dbReference>
<dbReference type="OrthoDB" id="5496738at2"/>
<keyword evidence="2" id="KW-0808">Transferase</keyword>
<sequence>MNSGQYTPYTDEERLKIGERWRRFYAAWDWIVTPEFSGHEHVDADRPSLWVGNHSILAFADASLMMRELYLRHGIVMRSLGLHAHFRIPGWGPWLTANGAVDGTRENCAAMMRAGEHILVYPGGGGEVMKRQGEQHTLRWKNRTGFARMAIENNYPIQPFATVGADDCWDILYDNGRLQDTRLGQWLLEHTDLKADELPPVLKGFGPTLLPKPQRMYFRFFPPVYPAEFRRLPIEEGALALRNRVEAIVSGGLRDLLAEREQDPKRELRARMAGRLGR</sequence>
<dbReference type="PANTHER" id="PTHR22753:SF14">
    <property type="entry name" value="MONOACYLGLYCEROL_DIACYLGLYCEROL O-ACYLTRANSFERASE"/>
    <property type="match status" value="1"/>
</dbReference>
<dbReference type="InterPro" id="IPR002123">
    <property type="entry name" value="Plipid/glycerol_acylTrfase"/>
</dbReference>
<organism evidence="2 3">
    <name type="scientific">Fluviicoccus keumensis</name>
    <dbReference type="NCBI Taxonomy" id="1435465"/>
    <lineage>
        <taxon>Bacteria</taxon>
        <taxon>Pseudomonadati</taxon>
        <taxon>Pseudomonadota</taxon>
        <taxon>Gammaproteobacteria</taxon>
        <taxon>Moraxellales</taxon>
        <taxon>Moraxellaceae</taxon>
        <taxon>Fluviicoccus</taxon>
    </lineage>
</organism>
<feature type="domain" description="Phospholipid/glycerol acyltransferase" evidence="1">
    <location>
        <begin position="35"/>
        <end position="161"/>
    </location>
</feature>
<evidence type="ECO:0000313" key="3">
    <source>
        <dbReference type="Proteomes" id="UP000292423"/>
    </source>
</evidence>
<comment type="caution">
    <text evidence="2">The sequence shown here is derived from an EMBL/GenBank/DDBJ whole genome shotgun (WGS) entry which is preliminary data.</text>
</comment>
<name>A0A4Q7YNK9_9GAMM</name>
<dbReference type="Proteomes" id="UP000292423">
    <property type="component" value="Unassembled WGS sequence"/>
</dbReference>
<reference evidence="2 3" key="1">
    <citation type="submission" date="2019-02" db="EMBL/GenBank/DDBJ databases">
        <title>Genomic Encyclopedia of Type Strains, Phase IV (KMG-IV): sequencing the most valuable type-strain genomes for metagenomic binning, comparative biology and taxonomic classification.</title>
        <authorList>
            <person name="Goeker M."/>
        </authorList>
    </citation>
    <scope>NUCLEOTIDE SEQUENCE [LARGE SCALE GENOMIC DNA]</scope>
    <source>
        <strain evidence="2 3">DSM 105135</strain>
    </source>
</reference>
<evidence type="ECO:0000259" key="1">
    <source>
        <dbReference type="Pfam" id="PF01553"/>
    </source>
</evidence>
<dbReference type="RefSeq" id="WP_130414268.1">
    <property type="nucleotide sequence ID" value="NZ_SHKX01000013.1"/>
</dbReference>
<dbReference type="EMBL" id="SHKX01000013">
    <property type="protein sequence ID" value="RZU38584.1"/>
    <property type="molecule type" value="Genomic_DNA"/>
</dbReference>
<proteinExistence type="predicted"/>